<keyword evidence="1" id="KW-1133">Transmembrane helix</keyword>
<reference evidence="2 3" key="1">
    <citation type="submission" date="2016-03" db="EMBL/GenBank/DDBJ databases">
        <title>Trachymyrmex septentrionalis WGS genome.</title>
        <authorList>
            <person name="Nygaard S."/>
            <person name="Hu H."/>
            <person name="Boomsma J."/>
            <person name="Zhang G."/>
        </authorList>
    </citation>
    <scope>NUCLEOTIDE SEQUENCE [LARGE SCALE GENOMIC DNA]</scope>
    <source>
        <strain evidence="2">Tsep2-gDNA-1</strain>
        <tissue evidence="2">Whole body</tissue>
    </source>
</reference>
<accession>A0A195F796</accession>
<proteinExistence type="predicted"/>
<gene>
    <name evidence="2" type="ORF">ALC56_09735</name>
</gene>
<feature type="transmembrane region" description="Helical" evidence="1">
    <location>
        <begin position="154"/>
        <end position="174"/>
    </location>
</feature>
<keyword evidence="3" id="KW-1185">Reference proteome</keyword>
<dbReference type="AlphaFoldDB" id="A0A195F796"/>
<evidence type="ECO:0000313" key="2">
    <source>
        <dbReference type="EMBL" id="KYN35944.1"/>
    </source>
</evidence>
<keyword evidence="1" id="KW-0812">Transmembrane</keyword>
<evidence type="ECO:0000313" key="3">
    <source>
        <dbReference type="Proteomes" id="UP000078541"/>
    </source>
</evidence>
<dbReference type="Proteomes" id="UP000078541">
    <property type="component" value="Unassembled WGS sequence"/>
</dbReference>
<organism evidence="2 3">
    <name type="scientific">Trachymyrmex septentrionalis</name>
    <dbReference type="NCBI Taxonomy" id="34720"/>
    <lineage>
        <taxon>Eukaryota</taxon>
        <taxon>Metazoa</taxon>
        <taxon>Ecdysozoa</taxon>
        <taxon>Arthropoda</taxon>
        <taxon>Hexapoda</taxon>
        <taxon>Insecta</taxon>
        <taxon>Pterygota</taxon>
        <taxon>Neoptera</taxon>
        <taxon>Endopterygota</taxon>
        <taxon>Hymenoptera</taxon>
        <taxon>Apocrita</taxon>
        <taxon>Aculeata</taxon>
        <taxon>Formicoidea</taxon>
        <taxon>Formicidae</taxon>
        <taxon>Myrmicinae</taxon>
        <taxon>Trachymyrmex</taxon>
    </lineage>
</organism>
<sequence length="177" mass="20036">MISPNLETKRDCHFIQAQTARNASQKIHQVTDDREMALDQSTTEIRKYLNEKTTRLKKIVLSKSIPGFTGRNIRPCKESKENASAWQMNIFKHIAALRIIRIFNFLRRRGKIAAASRPVARVVGEIVGYRLYASLRCQRTQARSCPLSSSRAKATVVVAMAVVVVVVLVLYMLYTGI</sequence>
<keyword evidence="1" id="KW-0472">Membrane</keyword>
<protein>
    <submittedName>
        <fullName evidence="2">Uncharacterized protein</fullName>
    </submittedName>
</protein>
<name>A0A195F796_9HYME</name>
<evidence type="ECO:0000256" key="1">
    <source>
        <dbReference type="SAM" id="Phobius"/>
    </source>
</evidence>
<dbReference type="EMBL" id="KQ981768">
    <property type="protein sequence ID" value="KYN35944.1"/>
    <property type="molecule type" value="Genomic_DNA"/>
</dbReference>